<evidence type="ECO:0000256" key="1">
    <source>
        <dbReference type="SAM" id="Phobius"/>
    </source>
</evidence>
<keyword evidence="1" id="KW-0812">Transmembrane</keyword>
<dbReference type="GeneID" id="80558543"/>
<name>A0ABM7NT38_9VIRU</name>
<feature type="transmembrane region" description="Helical" evidence="1">
    <location>
        <begin position="49"/>
        <end position="72"/>
    </location>
</feature>
<organism evidence="2 3">
    <name type="scientific">Cotonvirus japonicus</name>
    <dbReference type="NCBI Taxonomy" id="2811091"/>
    <lineage>
        <taxon>Viruses</taxon>
        <taxon>Varidnaviria</taxon>
        <taxon>Bamfordvirae</taxon>
        <taxon>Nucleocytoviricota</taxon>
        <taxon>Megaviricetes</taxon>
        <taxon>Imitervirales</taxon>
        <taxon>Mimiviridae</taxon>
        <taxon>Megamimivirinae</taxon>
        <taxon>Cotonvirus</taxon>
        <taxon>Cotonvirus japonicum</taxon>
    </lineage>
</organism>
<accession>A0ABM7NT38</accession>
<keyword evidence="3" id="KW-1185">Reference proteome</keyword>
<dbReference type="RefSeq" id="YP_010841946.1">
    <property type="nucleotide sequence ID" value="NC_079139.1"/>
</dbReference>
<proteinExistence type="predicted"/>
<keyword evidence="1" id="KW-0472">Membrane</keyword>
<reference evidence="2 3" key="1">
    <citation type="submission" date="2021-02" db="EMBL/GenBank/DDBJ databases">
        <title>Cotonvirus japonicus, which uses Golgi apparatus of host cells for its virion factory, phylogenetically links tailed tupanvirus and icosahedral mimivirus.</title>
        <authorList>
            <person name="Takahashi H."/>
            <person name="Fukaya S."/>
            <person name="Song C."/>
            <person name="Murata K."/>
            <person name="Takemura M."/>
        </authorList>
    </citation>
    <scope>NUCLEOTIDE SEQUENCE [LARGE SCALE GENOMIC DNA]</scope>
</reference>
<keyword evidence="1" id="KW-1133">Transmembrane helix</keyword>
<protein>
    <submittedName>
        <fullName evidence="2">ORFan</fullName>
    </submittedName>
</protein>
<sequence length="73" mass="8478">MSIFSIYQINNKPNNKNINYEIVIHITFEKYPNSTNPREEKSLICVTTIFVNVIIMIETINPLIISIIIIIVK</sequence>
<evidence type="ECO:0000313" key="2">
    <source>
        <dbReference type="EMBL" id="BCS83338.1"/>
    </source>
</evidence>
<evidence type="ECO:0000313" key="3">
    <source>
        <dbReference type="Proteomes" id="UP001321479"/>
    </source>
</evidence>
<dbReference type="Proteomes" id="UP001321479">
    <property type="component" value="Segment"/>
</dbReference>
<dbReference type="EMBL" id="AP024483">
    <property type="protein sequence ID" value="BCS83338.1"/>
    <property type="molecule type" value="Genomic_DNA"/>
</dbReference>